<comment type="caution">
    <text evidence="2">The sequence shown here is derived from an EMBL/GenBank/DDBJ whole genome shotgun (WGS) entry which is preliminary data.</text>
</comment>
<protein>
    <recommendedName>
        <fullName evidence="1">Transcriptional regulator HTH-type FeoC domain-containing protein</fullName>
    </recommendedName>
</protein>
<dbReference type="InterPro" id="IPR036390">
    <property type="entry name" value="WH_DNA-bd_sf"/>
</dbReference>
<name>A0A1X4GAF0_HALEZ</name>
<evidence type="ECO:0000259" key="1">
    <source>
        <dbReference type="Pfam" id="PF09012"/>
    </source>
</evidence>
<gene>
    <name evidence="2" type="ORF">B9H04_14540</name>
</gene>
<dbReference type="InterPro" id="IPR036388">
    <property type="entry name" value="WH-like_DNA-bd_sf"/>
</dbReference>
<evidence type="ECO:0000313" key="3">
    <source>
        <dbReference type="Proteomes" id="UP000193587"/>
    </source>
</evidence>
<feature type="domain" description="Transcriptional regulator HTH-type FeoC" evidence="1">
    <location>
        <begin position="14"/>
        <end position="58"/>
    </location>
</feature>
<dbReference type="Pfam" id="PF09012">
    <property type="entry name" value="FeoC"/>
    <property type="match status" value="1"/>
</dbReference>
<evidence type="ECO:0000313" key="2">
    <source>
        <dbReference type="EMBL" id="OSO94138.1"/>
    </source>
</evidence>
<dbReference type="EMBL" id="NEDJ01000067">
    <property type="protein sequence ID" value="OSO94138.1"/>
    <property type="molecule type" value="Genomic_DNA"/>
</dbReference>
<accession>A0A1X4GAF0</accession>
<dbReference type="AlphaFoldDB" id="A0A1X4GAF0"/>
<organism evidence="2 3">
    <name type="scientific">Halorubrum ezzemoulense DSM 17463</name>
    <dbReference type="NCBI Taxonomy" id="1121945"/>
    <lineage>
        <taxon>Archaea</taxon>
        <taxon>Methanobacteriati</taxon>
        <taxon>Methanobacteriota</taxon>
        <taxon>Stenosarchaea group</taxon>
        <taxon>Halobacteria</taxon>
        <taxon>Halobacteriales</taxon>
        <taxon>Haloferacaceae</taxon>
        <taxon>Halorubrum</taxon>
    </lineage>
</organism>
<dbReference type="InterPro" id="IPR015102">
    <property type="entry name" value="Tscrpt_reg_HTH_FeoC"/>
</dbReference>
<proteinExistence type="predicted"/>
<reference evidence="2 3" key="1">
    <citation type="submission" date="2017-04" db="EMBL/GenBank/DDBJ databases">
        <title>MLSA of the genus Halorubrum.</title>
        <authorList>
            <person name="De La Haba R."/>
            <person name="Sanchez-Porro C."/>
            <person name="Infante-Dominguez C."/>
            <person name="Ventosa A."/>
        </authorList>
    </citation>
    <scope>NUCLEOTIDE SEQUENCE [LARGE SCALE GENOMIC DNA]</scope>
    <source>
        <strain evidence="2 3">DSM 17463</strain>
    </source>
</reference>
<sequence length="94" mass="10162">MSTYRRVLAMVARNVPVSTIATQLDTREDAIRGMLDSMVREGYLRAIDCESAACSGCPMSDACGMGADGNPMSYLLTQRGRELLAEHDCVAVKS</sequence>
<dbReference type="SUPFAM" id="SSF46785">
    <property type="entry name" value="Winged helix' DNA-binding domain"/>
    <property type="match status" value="1"/>
</dbReference>
<dbReference type="PROSITE" id="PS00197">
    <property type="entry name" value="2FE2S_FER_1"/>
    <property type="match status" value="1"/>
</dbReference>
<dbReference type="Gene3D" id="1.10.10.10">
    <property type="entry name" value="Winged helix-like DNA-binding domain superfamily/Winged helix DNA-binding domain"/>
    <property type="match status" value="1"/>
</dbReference>
<dbReference type="RefSeq" id="WP_049933180.1">
    <property type="nucleotide sequence ID" value="NZ_ATXS01000028.1"/>
</dbReference>
<dbReference type="Proteomes" id="UP000193587">
    <property type="component" value="Unassembled WGS sequence"/>
</dbReference>
<dbReference type="GO" id="GO:0051537">
    <property type="term" value="F:2 iron, 2 sulfur cluster binding"/>
    <property type="evidence" value="ECO:0007669"/>
    <property type="project" value="InterPro"/>
</dbReference>
<dbReference type="InterPro" id="IPR006058">
    <property type="entry name" value="2Fe2S_fd_BS"/>
</dbReference>